<comment type="function">
    <text evidence="23 27">Provides the precursors necessary for DNA synthesis. Catalyzes the biosynthesis of deoxyribonucleotides from the corresponding ribonucleotides.</text>
</comment>
<dbReference type="EC" id="1.17.4.1" evidence="27"/>
<evidence type="ECO:0000256" key="8">
    <source>
        <dbReference type="ARBA" id="ARBA00022741"/>
    </source>
</evidence>
<dbReference type="InterPro" id="IPR013346">
    <property type="entry name" value="NrdE_NrdA_C"/>
</dbReference>
<dbReference type="GO" id="GO:0005634">
    <property type="term" value="C:nucleus"/>
    <property type="evidence" value="ECO:0007669"/>
    <property type="project" value="UniProtKB-SubCell"/>
</dbReference>
<evidence type="ECO:0000256" key="23">
    <source>
        <dbReference type="ARBA" id="ARBA00024942"/>
    </source>
</evidence>
<comment type="function">
    <text evidence="26">ATPase required for the post-translational delivery of tail-anchored (TA) proteins to the endoplasmic reticulum. Recognizes and selectively binds the transmembrane domain of TA proteins in the cytosol. This complex then targets to the endoplasmic reticulum by membrane-bound receptors GET1 and GET2, where the tail-anchored protein is released for insertion. This process is regulated by ATP binding and hydrolysis. ATP binding drives the homodimer towards the closed dimer state, facilitating recognition of newly synthesized TA membrane proteins. ATP hydrolysis is required for insertion. Subsequently, the homodimer reverts towards the open dimer state, lowering its affinity for the GET1-GET2 receptor, and returning it to the cytosol to initiate a new round of targeting. Cooperates with the HDEL receptor ERD2 to mediate the ATP-dependent retrieval of resident ER proteins that contain a C-terminal H-D-E-L retention signal from the Golgi to the ER. Involved in low-level resistance to the oxyanions arsenite and arsenate, and in heat tolerance.</text>
</comment>
<feature type="region of interest" description="Disordered" evidence="29">
    <location>
        <begin position="1274"/>
        <end position="1298"/>
    </location>
</feature>
<dbReference type="NCBIfam" id="TIGR00604">
    <property type="entry name" value="rad3"/>
    <property type="match status" value="1"/>
</dbReference>
<dbReference type="SUPFAM" id="SSF51998">
    <property type="entry name" value="PFL-like glycyl radical enzymes"/>
    <property type="match status" value="1"/>
</dbReference>
<dbReference type="SUPFAM" id="SSF52540">
    <property type="entry name" value="P-loop containing nucleoside triphosphate hydrolases"/>
    <property type="match status" value="2"/>
</dbReference>
<dbReference type="GO" id="GO:0009263">
    <property type="term" value="P:deoxyribonucleotide biosynthetic process"/>
    <property type="evidence" value="ECO:0007669"/>
    <property type="project" value="UniProtKB-KW"/>
</dbReference>
<keyword evidence="12 26" id="KW-0862">Zinc</keyword>
<comment type="subcellular location">
    <subcellularLocation>
        <location evidence="26">Cytoplasm</location>
    </subcellularLocation>
    <subcellularLocation>
        <location evidence="26">Endoplasmic reticulum</location>
    </subcellularLocation>
    <subcellularLocation>
        <location evidence="26">Golgi apparatus</location>
    </subcellularLocation>
    <subcellularLocation>
        <location evidence="2">Nucleus</location>
    </subcellularLocation>
    <text evidence="26">GET1 and GET2 are required for targeting GET3 to the endoplasmic reticulum.</text>
</comment>
<evidence type="ECO:0000256" key="15">
    <source>
        <dbReference type="ARBA" id="ARBA00023004"/>
    </source>
</evidence>
<dbReference type="GO" id="GO:0005783">
    <property type="term" value="C:endoplasmic reticulum"/>
    <property type="evidence" value="ECO:0007669"/>
    <property type="project" value="UniProtKB-SubCell"/>
</dbReference>
<dbReference type="InterPro" id="IPR006555">
    <property type="entry name" value="ATP-dep_Helicase_C"/>
</dbReference>
<dbReference type="SMART" id="SM00491">
    <property type="entry name" value="HELICc2"/>
    <property type="match status" value="1"/>
</dbReference>
<dbReference type="GO" id="GO:0005524">
    <property type="term" value="F:ATP binding"/>
    <property type="evidence" value="ECO:0007669"/>
    <property type="project" value="UniProtKB-UniRule"/>
</dbReference>
<dbReference type="NCBIfam" id="TIGR00345">
    <property type="entry name" value="GET3_arsA_TRC40"/>
    <property type="match status" value="1"/>
</dbReference>
<comment type="caution">
    <text evidence="31">The sequence shown here is derived from an EMBL/GenBank/DDBJ whole genome shotgun (WGS) entry which is preliminary data.</text>
</comment>
<dbReference type="GO" id="GO:0051536">
    <property type="term" value="F:iron-sulfur cluster binding"/>
    <property type="evidence" value="ECO:0007669"/>
    <property type="project" value="UniProtKB-KW"/>
</dbReference>
<dbReference type="InterPro" id="IPR016300">
    <property type="entry name" value="ATPase_ArsA/GET3"/>
</dbReference>
<dbReference type="InterPro" id="IPR010614">
    <property type="entry name" value="RAD3-like_helicase_DEAD"/>
</dbReference>
<dbReference type="FunFam" id="3.40.50.300:FF:001372">
    <property type="entry name" value="ATP-dependent DNA helicase chl1"/>
    <property type="match status" value="1"/>
</dbReference>
<keyword evidence="16" id="KW-0411">Iron-sulfur</keyword>
<dbReference type="PROSITE" id="PS00089">
    <property type="entry name" value="RIBORED_LARGE"/>
    <property type="match status" value="1"/>
</dbReference>
<dbReference type="Pfam" id="PF17675">
    <property type="entry name" value="APG6_N"/>
    <property type="match status" value="1"/>
</dbReference>
<reference evidence="31" key="1">
    <citation type="submission" date="2020-11" db="EMBL/GenBank/DDBJ databases">
        <title>Kefir isolates.</title>
        <authorList>
            <person name="Marcisauskas S."/>
            <person name="Kim Y."/>
            <person name="Blasche S."/>
        </authorList>
    </citation>
    <scope>NUCLEOTIDE SEQUENCE</scope>
    <source>
        <strain evidence="31">Olga-1</strain>
    </source>
</reference>
<feature type="domain" description="Helicase ATP-binding" evidence="30">
    <location>
        <begin position="23"/>
        <end position="454"/>
    </location>
</feature>
<dbReference type="InterPro" id="IPR027417">
    <property type="entry name" value="P-loop_NTPase"/>
</dbReference>
<sequence length="2388" mass="273285">MPWSMMNQDDTNISNVDNIIKSTNNFHHPFEHPYQVQLDLMKNIYETLNNDYKLGIFESPTGTGKTLSLICSTMTWLREYKKKINEGLIQEKLGFLEKNLEEEDDDDDEPEWVKKSFQEKIMTEYVGEARRYEAHLQDVHEKGTSLYLEETNTQKNKKGMVKIIKKRKTTDKLTEGCNTAVNIDDLAPDDYDIADEEIGKHGISKDVEKLLNKVEQSNYKSTSTVQATQINQSKIKIFFVSRTHSQLSQFSSQLKLTSFPSSINNVSKERIKYLPMGSRKQLCINESVYKLNDLQAINKACQNLQQEKEKCKFMPKMFDEEDAQRREHLNDLIMSDIYDIEDINKIGGELHICPYYTTRQDIPIAEIISMPYQLLLHKDTRQVLDLQLENSVVVIDEAHNLLDTISRIYSSSISFNDIKLIRKSLKSYTKKFMFKMSAGNRINIAKLNKLITGLYKFISECINQDSIKLGVTIDRNSIFGDDVTDLLNIYELELYLVKSKLAFKLESYMEKSTVDSNIPYKSFGTPKLFEVKSFLYSLSNPLKSGQFFWDKKPDGDILLKYLLLDPSEDFKDIIDESKCVILAGGTMEPITDFTDFLVPYLDNTKIKHFSCDHVIPDSNLRVFPICNFDLKPNSNFEFSYMKRDEERMINNLGLALCDLLSEVPDGSVAFFPSYNYLSKVVNVWKKSGIYDKIIKIKEIFTEEKTKSVDETLLEYKKCIQLENSLTKGALLLSVVGGKMSEGINFSDELARAVIMIGLPYPNAFSSDLIARREYIERKYISMGNSTTYAKNKSQEFYDNLCMKAINQSVGRAIRNINDYAVIYLIDTRYRQARIQNKLSAWVKKRIDNNHVSVEKVADYEVEPTLKDIVTHDTLRWVFVGGKGGVGKTTSSSSVAIQLALNNPTKNYLLISTDPAHNLSDAFDQKFGKDARVVEGLNNLSCMEIDPSSSMEEFNASNKMGMDANDPLNGVLSEVTSSIPGIDEAFSFMEVLKHIKNQKASANDATVIKYDTIVFDTAPTGHTLRFLQLPSTLEKLLGKFNDITGKMGPLLSMMGGDQKQEMFNKLGEIKEQVTEVNKQFQDPDLTTFICVCISEFLSLYETERLIQDLMKYNMDVNTIIVNQLLFADDDECKRCQARWKMQKKYLDQMDELYEDYHLIKMPLLGNEIRGLPNLKKSCKLPLVIDESLDELSHAQQHLLTLNYGEKPQPSILRSADKDNKYHDKNNDVKTNNNIYDEYPKIPDSRMKTFQDALRSTKDISLSRAETGIEFAKEDDYDLNNGGDKIDTESDSLNEKDNKNSESSFVYLHDKAHSEDDSYGNTSGASTNLKPFKDEEIKGIVEKKSDISERIESLDTIFNIISSKYEIDYPVCNDCATLLINHMKSKYETLNKDKEIYLQFLKKLTTQNGPNVEKTKKALQDLDKIKEKEMEVMKQLSDEENKHSELNKELLELENDLKQLRLEEIELCQAKNKHEIEIEKNLQNLNTVKNQYYQNLDFLDSLRKTNVFSNFFDISYDGQFGTINGLRLGCLDDTKVTWHEINAALGQLILLLSTCLNILSLDLKEYKIIPMGSTSKIEKYEIDFSGKQKKTVIQLNSIQHLNIPEFVVKIKSGIPDEISAEQLVELVAESLASMTTRHYEYSLLASKVLSYRLRKKLPKSFSENFIFMYNHYNMSTEGKKKILSSKILNILKKNKDLIDDAIDNSRDYDIDYFGFRTLERSYFLKINEKIHETPQYLFMRVALCIHEDDITKVLETYDLMSKKYFIHASPTLFNAGLEAPFLSSCFLVAMKDDSIDGIYKTLHNTAMISRSAGGVGLHVSNIRSSGSHIAGSNGFSSGLVPMLKVFDATANYVDQGGNKRPGAFCIYLEPWHSDVFEFLDLRKNHGKEEMRARNLFMALWIPDLFMKKVESDLEWCLFSPDKCPGLQDKYGEEFNELYNKYEKEGKYTKKIKARKLWHAILVAQTETGNPFLLYKDRCNSLSNQKNLGTIKSSNLCCEIVEYSSKDETAVCNLASVALPSFIEKGEFNFQKLHDICKIVIANLDKVIDVNEYPLESCRLSNLKNRPVGLGIQGLADTFFKLKLPFGSPESKELNKKIFETIYHAALEQSCESAQKWGKYKNYEGSPISEGLLQFDMWNVKASNLWDWELLRKKIKLHGVRNSLLVALMPTASTSQIFGFNECFEPITSNIYIRRVLSGEHQVVNKYLIDDLVKEGLWSIEMKNLIIENDGSIQNIDSIPSDIRELYKTVWEISQRSVIDMAADRAPFVDQSQSMNLFLQDVTFSKLTSMHFYAWNKGLKTGMYYLRTKAAASAIKFSLDVTKLGNNNKSLENGNVKRPNGLMIEKDKSIKKLKRDTSLDTDGSCDSFDIYNNSIISCNLDDPENCDSCSA</sequence>
<evidence type="ECO:0000256" key="25">
    <source>
        <dbReference type="ARBA" id="ARBA00048954"/>
    </source>
</evidence>
<feature type="binding site" evidence="26">
    <location>
        <position position="1131"/>
    </location>
    <ligand>
        <name>Zn(2+)</name>
        <dbReference type="ChEBI" id="CHEBI:29105"/>
        <note>ligand shared between dimeric partners</note>
    </ligand>
</feature>
<comment type="similarity">
    <text evidence="26">Belongs to the arsA ATPase family.</text>
</comment>
<dbReference type="Gene3D" id="3.20.70.20">
    <property type="match status" value="1"/>
</dbReference>
<evidence type="ECO:0000256" key="19">
    <source>
        <dbReference type="ARBA" id="ARBA00023125"/>
    </source>
</evidence>
<dbReference type="FunFam" id="3.40.50.300:FF:001359">
    <property type="entry name" value="ATPase GET3"/>
    <property type="match status" value="1"/>
</dbReference>
<comment type="function">
    <text evidence="24">ATP-dependent DNA helicase important for chromosome transmission and normal cell cycle progression in G(2)/M. May have a role in changing DNA topology to allow the loading of proteins involved in maintaining sister chromatid cohesion in the vicinity of the centromeres. Has a specific role in chromosome segregation during meiosis II.</text>
</comment>
<dbReference type="GO" id="GO:0005971">
    <property type="term" value="C:ribonucleoside-diphosphate reductase complex"/>
    <property type="evidence" value="ECO:0007669"/>
    <property type="project" value="TreeGrafter"/>
</dbReference>
<dbReference type="Pfam" id="PF02374">
    <property type="entry name" value="ArsA_ATPase"/>
    <property type="match status" value="1"/>
</dbReference>
<evidence type="ECO:0000256" key="3">
    <source>
        <dbReference type="ARBA" id="ARBA00008435"/>
    </source>
</evidence>
<evidence type="ECO:0000256" key="18">
    <source>
        <dbReference type="ARBA" id="ARBA00023116"/>
    </source>
</evidence>
<feature type="compositionally biased region" description="Basic and acidic residues" evidence="29">
    <location>
        <begin position="1282"/>
        <end position="1298"/>
    </location>
</feature>
<dbReference type="GO" id="GO:0004748">
    <property type="term" value="F:ribonucleoside-diphosphate reductase activity, thioredoxin disulfide as acceptor"/>
    <property type="evidence" value="ECO:0007669"/>
    <property type="project" value="UniProtKB-EC"/>
</dbReference>
<dbReference type="InterPro" id="IPR000788">
    <property type="entry name" value="RNR_lg_C"/>
</dbReference>
<dbReference type="CDD" id="cd18788">
    <property type="entry name" value="SF2_C_XPD"/>
    <property type="match status" value="1"/>
</dbReference>
<dbReference type="Pfam" id="PF00317">
    <property type="entry name" value="Ribonuc_red_lgN"/>
    <property type="match status" value="1"/>
</dbReference>
<feature type="region of interest" description="Disordered" evidence="29">
    <location>
        <begin position="1214"/>
        <end position="1238"/>
    </location>
</feature>
<keyword evidence="15" id="KW-0408">Iron</keyword>
<keyword evidence="7 26" id="KW-0479">Metal-binding</keyword>
<dbReference type="Pfam" id="PF04111">
    <property type="entry name" value="APG6"/>
    <property type="match status" value="1"/>
</dbReference>
<protein>
    <recommendedName>
        <fullName evidence="27">Ribonucleoside-diphosphate reductase</fullName>
        <ecNumber evidence="27">1.17.4.1</ecNumber>
    </recommendedName>
</protein>
<dbReference type="Pfam" id="PF02867">
    <property type="entry name" value="Ribonuc_red_lgC"/>
    <property type="match status" value="1"/>
</dbReference>
<dbReference type="InterPro" id="IPR013509">
    <property type="entry name" value="RNR_lsu_N"/>
</dbReference>
<dbReference type="PROSITE" id="PS00690">
    <property type="entry name" value="DEAH_ATP_HELICASE"/>
    <property type="match status" value="1"/>
</dbReference>
<evidence type="ECO:0000256" key="26">
    <source>
        <dbReference type="HAMAP-Rule" id="MF_03112"/>
    </source>
</evidence>
<dbReference type="PRINTS" id="PR01183">
    <property type="entry name" value="RIBORDTASEM1"/>
</dbReference>
<dbReference type="Proteomes" id="UP000697127">
    <property type="component" value="Unassembled WGS sequence"/>
</dbReference>
<dbReference type="InterPro" id="IPR039718">
    <property type="entry name" value="Rrm1"/>
</dbReference>
<keyword evidence="19" id="KW-0238">DNA-binding</keyword>
<comment type="subunit">
    <text evidence="26">Homodimer. Component of the Golgi to ER traffic (GET) complex, which is composed of GET1, GET2 and GET3. Within the complex, GET1 and GET2 form a heterotetramer which is stabilized by phosphatidylinositol binding and which binds to the GET3 homodimer. Interacts with the chloride channel protein GEF1.</text>
</comment>
<dbReference type="GO" id="GO:0045048">
    <property type="term" value="P:protein insertion into ER membrane"/>
    <property type="evidence" value="ECO:0007669"/>
    <property type="project" value="UniProtKB-UniRule"/>
</dbReference>
<keyword evidence="32" id="KW-1185">Reference proteome</keyword>
<dbReference type="PROSITE" id="PS51193">
    <property type="entry name" value="HELICASE_ATP_BIND_2"/>
    <property type="match status" value="1"/>
</dbReference>
<keyword evidence="10" id="KW-0347">Helicase</keyword>
<evidence type="ECO:0000256" key="16">
    <source>
        <dbReference type="ARBA" id="ARBA00023014"/>
    </source>
</evidence>
<dbReference type="SMART" id="SM00488">
    <property type="entry name" value="DEXDc2"/>
    <property type="match status" value="1"/>
</dbReference>
<comment type="cofactor">
    <cofactor evidence="1">
        <name>[4Fe-4S] cluster</name>
        <dbReference type="ChEBI" id="CHEBI:49883"/>
    </cofactor>
</comment>
<comment type="similarity">
    <text evidence="4 27">Belongs to the ribonucleoside diphosphate reductase large chain family.</text>
</comment>
<dbReference type="GO" id="GO:0006974">
    <property type="term" value="P:DNA damage response"/>
    <property type="evidence" value="ECO:0007669"/>
    <property type="project" value="UniProtKB-ARBA"/>
</dbReference>
<proteinExistence type="inferred from homology"/>
<dbReference type="Gene3D" id="3.40.50.300">
    <property type="entry name" value="P-loop containing nucleotide triphosphate hydrolases"/>
    <property type="match status" value="4"/>
</dbReference>
<dbReference type="InterPro" id="IPR038274">
    <property type="entry name" value="Atg6/Beclin_C_sf"/>
</dbReference>
<evidence type="ECO:0000256" key="27">
    <source>
        <dbReference type="RuleBase" id="RU003410"/>
    </source>
</evidence>
<dbReference type="InterPro" id="IPR013020">
    <property type="entry name" value="Rad3/Chl1-like"/>
</dbReference>
<keyword evidence="14 27" id="KW-0560">Oxidoreductase</keyword>
<dbReference type="GO" id="GO:0046872">
    <property type="term" value="F:metal ion binding"/>
    <property type="evidence" value="ECO:0007669"/>
    <property type="project" value="UniProtKB-KW"/>
</dbReference>
<dbReference type="InterPro" id="IPR041691">
    <property type="entry name" value="Atg6/beclin_CC"/>
</dbReference>
<keyword evidence="22" id="KW-0131">Cell cycle</keyword>
<evidence type="ECO:0000256" key="10">
    <source>
        <dbReference type="ARBA" id="ARBA00022806"/>
    </source>
</evidence>
<keyword evidence="11 26" id="KW-0256">Endoplasmic reticulum</keyword>
<dbReference type="PANTHER" id="PTHR11573:SF28">
    <property type="entry name" value="RIBONUCLEOSIDE-DIPHOSPHATE REDUCTASE"/>
    <property type="match status" value="1"/>
</dbReference>
<feature type="binding site" evidence="26">
    <location>
        <position position="1121"/>
    </location>
    <ligand>
        <name>ATP</name>
        <dbReference type="ChEBI" id="CHEBI:30616"/>
    </ligand>
</feature>
<dbReference type="InterPro" id="IPR040455">
    <property type="entry name" value="Atg6_BARA"/>
</dbReference>
<keyword evidence="28" id="KW-0175">Coiled coil</keyword>
<evidence type="ECO:0000256" key="17">
    <source>
        <dbReference type="ARBA" id="ARBA00023034"/>
    </source>
</evidence>
<dbReference type="Pfam" id="PF13307">
    <property type="entry name" value="Helicase_C_2"/>
    <property type="match status" value="1"/>
</dbReference>
<keyword evidence="8 26" id="KW-0547">Nucleotide-binding</keyword>
<comment type="similarity">
    <text evidence="3">Belongs to the DEAD box helicase family. DEAH subfamily. DDX11/CHL1 sub-subfamily.</text>
</comment>
<evidence type="ECO:0000256" key="21">
    <source>
        <dbReference type="ARBA" id="ARBA00023242"/>
    </source>
</evidence>
<evidence type="ECO:0000313" key="31">
    <source>
        <dbReference type="EMBL" id="KAG0688604.1"/>
    </source>
</evidence>
<evidence type="ECO:0000256" key="24">
    <source>
        <dbReference type="ARBA" id="ARBA00045702"/>
    </source>
</evidence>
<keyword evidence="21" id="KW-0539">Nucleus</keyword>
<dbReference type="SUPFAM" id="SSF48168">
    <property type="entry name" value="R1 subunit of ribonucleotide reductase, N-terminal domain"/>
    <property type="match status" value="1"/>
</dbReference>
<evidence type="ECO:0000256" key="13">
    <source>
        <dbReference type="ARBA" id="ARBA00022840"/>
    </source>
</evidence>
<feature type="active site" evidence="26">
    <location>
        <position position="913"/>
    </location>
</feature>
<evidence type="ECO:0000256" key="2">
    <source>
        <dbReference type="ARBA" id="ARBA00004123"/>
    </source>
</evidence>
<name>A0A9P6WKK7_9ASCO</name>
<keyword evidence="13 26" id="KW-0067">ATP-binding</keyword>
<dbReference type="InterPro" id="IPR027542">
    <property type="entry name" value="ATPase_ArsA/GET3_euk"/>
</dbReference>
<keyword evidence="18 27" id="KW-0215">Deoxyribonucleotide synthesis</keyword>
<dbReference type="Gene3D" id="1.10.418.40">
    <property type="entry name" value="Autophagy protein 6/Beclin 1"/>
    <property type="match status" value="1"/>
</dbReference>
<dbReference type="GO" id="GO:0003677">
    <property type="term" value="F:DNA binding"/>
    <property type="evidence" value="ECO:0007669"/>
    <property type="project" value="UniProtKB-KW"/>
</dbReference>
<dbReference type="GO" id="GO:0016887">
    <property type="term" value="F:ATP hydrolysis activity"/>
    <property type="evidence" value="ECO:0007669"/>
    <property type="project" value="InterPro"/>
</dbReference>
<feature type="binding site" evidence="26">
    <location>
        <position position="1094"/>
    </location>
    <ligand>
        <name>ATP</name>
        <dbReference type="ChEBI" id="CHEBI:30616"/>
    </ligand>
</feature>
<evidence type="ECO:0000256" key="9">
    <source>
        <dbReference type="ARBA" id="ARBA00022801"/>
    </source>
</evidence>
<evidence type="ECO:0000256" key="20">
    <source>
        <dbReference type="ARBA" id="ARBA00023235"/>
    </source>
</evidence>
<feature type="binding site" evidence="26">
    <location>
        <begin position="882"/>
        <end position="889"/>
    </location>
    <ligand>
        <name>ATP</name>
        <dbReference type="ChEBI" id="CHEBI:30616"/>
    </ligand>
</feature>
<dbReference type="CDD" id="cd02035">
    <property type="entry name" value="ArsA"/>
    <property type="match status" value="1"/>
</dbReference>
<evidence type="ECO:0000256" key="22">
    <source>
        <dbReference type="ARBA" id="ARBA00023306"/>
    </source>
</evidence>
<evidence type="ECO:0000256" key="1">
    <source>
        <dbReference type="ARBA" id="ARBA00001966"/>
    </source>
</evidence>
<evidence type="ECO:0000256" key="12">
    <source>
        <dbReference type="ARBA" id="ARBA00022833"/>
    </source>
</evidence>
<keyword evidence="20" id="KW-0413">Isomerase</keyword>
<evidence type="ECO:0000256" key="7">
    <source>
        <dbReference type="ARBA" id="ARBA00022723"/>
    </source>
</evidence>
<evidence type="ECO:0000256" key="14">
    <source>
        <dbReference type="ARBA" id="ARBA00023002"/>
    </source>
</evidence>
<keyword evidence="5 26" id="KW-0813">Transport</keyword>
<dbReference type="InterPro" id="IPR002464">
    <property type="entry name" value="DNA/RNA_helicase_DEAH_CS"/>
</dbReference>
<dbReference type="Pfam" id="PF06733">
    <property type="entry name" value="DEAD_2"/>
    <property type="match status" value="1"/>
</dbReference>
<comment type="catalytic activity">
    <reaction evidence="25">
        <text>ATP + H2O = ADP + phosphate + H(+)</text>
        <dbReference type="Rhea" id="RHEA:13065"/>
        <dbReference type="ChEBI" id="CHEBI:15377"/>
        <dbReference type="ChEBI" id="CHEBI:15378"/>
        <dbReference type="ChEBI" id="CHEBI:30616"/>
        <dbReference type="ChEBI" id="CHEBI:43474"/>
        <dbReference type="ChEBI" id="CHEBI:456216"/>
        <dbReference type="EC" id="5.6.2.3"/>
    </reaction>
</comment>
<dbReference type="GO" id="GO:0043139">
    <property type="term" value="F:5'-3' DNA helicase activity"/>
    <property type="evidence" value="ECO:0007669"/>
    <property type="project" value="UniProtKB-EC"/>
</dbReference>
<dbReference type="InterPro" id="IPR025723">
    <property type="entry name" value="ArsA/GET3_ATPase-like"/>
</dbReference>
<feature type="compositionally biased region" description="Basic and acidic residues" evidence="29">
    <location>
        <begin position="1214"/>
        <end position="1226"/>
    </location>
</feature>
<dbReference type="PANTHER" id="PTHR11573">
    <property type="entry name" value="RIBONUCLEOSIDE-DIPHOSPHATE REDUCTASE LARGE CHAIN"/>
    <property type="match status" value="1"/>
</dbReference>
<comment type="catalytic activity">
    <reaction evidence="27">
        <text>a 2'-deoxyribonucleoside 5'-diphosphate + [thioredoxin]-disulfide + H2O = a ribonucleoside 5'-diphosphate + [thioredoxin]-dithiol</text>
        <dbReference type="Rhea" id="RHEA:23252"/>
        <dbReference type="Rhea" id="RHEA-COMP:10698"/>
        <dbReference type="Rhea" id="RHEA-COMP:10700"/>
        <dbReference type="ChEBI" id="CHEBI:15377"/>
        <dbReference type="ChEBI" id="CHEBI:29950"/>
        <dbReference type="ChEBI" id="CHEBI:50058"/>
        <dbReference type="ChEBI" id="CHEBI:57930"/>
        <dbReference type="ChEBI" id="CHEBI:73316"/>
        <dbReference type="EC" id="1.17.4.1"/>
    </reaction>
</comment>
<organism evidence="31 32">
    <name type="scientific">Pichia californica</name>
    <dbReference type="NCBI Taxonomy" id="460514"/>
    <lineage>
        <taxon>Eukaryota</taxon>
        <taxon>Fungi</taxon>
        <taxon>Dikarya</taxon>
        <taxon>Ascomycota</taxon>
        <taxon>Saccharomycotina</taxon>
        <taxon>Pichiomycetes</taxon>
        <taxon>Pichiales</taxon>
        <taxon>Pichiaceae</taxon>
        <taxon>Pichia</taxon>
    </lineage>
</organism>
<dbReference type="CDD" id="cd01679">
    <property type="entry name" value="RNR_I"/>
    <property type="match status" value="1"/>
</dbReference>
<keyword evidence="6 26" id="KW-0963">Cytoplasm</keyword>
<dbReference type="InterPro" id="IPR008926">
    <property type="entry name" value="RNR_R1-su_N"/>
</dbReference>
<dbReference type="HAMAP" id="MF_03112">
    <property type="entry name" value="Asna1_Get3"/>
    <property type="match status" value="1"/>
</dbReference>
<keyword evidence="9 26" id="KW-0378">Hydrolase</keyword>
<dbReference type="NCBIfam" id="TIGR02506">
    <property type="entry name" value="NrdE_NrdA"/>
    <property type="match status" value="1"/>
</dbReference>
<feature type="binding site" evidence="26">
    <location>
        <position position="1134"/>
    </location>
    <ligand>
        <name>Zn(2+)</name>
        <dbReference type="ChEBI" id="CHEBI:29105"/>
        <note>ligand shared between dimeric partners</note>
    </ligand>
</feature>
<evidence type="ECO:0000313" key="32">
    <source>
        <dbReference type="Proteomes" id="UP000697127"/>
    </source>
</evidence>
<evidence type="ECO:0000256" key="28">
    <source>
        <dbReference type="SAM" id="Coils"/>
    </source>
</evidence>
<evidence type="ECO:0000256" key="29">
    <source>
        <dbReference type="SAM" id="MobiDB-lite"/>
    </source>
</evidence>
<evidence type="ECO:0000256" key="11">
    <source>
        <dbReference type="ARBA" id="ARBA00022824"/>
    </source>
</evidence>
<evidence type="ECO:0000259" key="30">
    <source>
        <dbReference type="PROSITE" id="PS51193"/>
    </source>
</evidence>
<dbReference type="InterPro" id="IPR006554">
    <property type="entry name" value="Helicase-like_DEXD_c2"/>
</dbReference>
<evidence type="ECO:0000256" key="4">
    <source>
        <dbReference type="ARBA" id="ARBA00010406"/>
    </source>
</evidence>
<dbReference type="GO" id="GO:0005794">
    <property type="term" value="C:Golgi apparatus"/>
    <property type="evidence" value="ECO:0007669"/>
    <property type="project" value="UniProtKB-SubCell"/>
</dbReference>
<dbReference type="EMBL" id="PUHW01000138">
    <property type="protein sequence ID" value="KAG0688604.1"/>
    <property type="molecule type" value="Genomic_DNA"/>
</dbReference>
<keyword evidence="17" id="KW-0333">Golgi apparatus</keyword>
<gene>
    <name evidence="31" type="ORF">C6P40_000760</name>
</gene>
<dbReference type="InterPro" id="IPR014013">
    <property type="entry name" value="Helic_SF1/SF2_ATP-bd_DinG/Rad3"/>
</dbReference>
<feature type="coiled-coil region" evidence="28">
    <location>
        <begin position="1417"/>
        <end position="1489"/>
    </location>
</feature>
<evidence type="ECO:0000256" key="5">
    <source>
        <dbReference type="ARBA" id="ARBA00022448"/>
    </source>
</evidence>
<evidence type="ECO:0000256" key="6">
    <source>
        <dbReference type="ARBA" id="ARBA00022490"/>
    </source>
</evidence>
<accession>A0A9P6WKK7</accession>